<feature type="region of interest" description="Disordered" evidence="1">
    <location>
        <begin position="44"/>
        <end position="68"/>
    </location>
</feature>
<feature type="compositionally biased region" description="Polar residues" evidence="1">
    <location>
        <begin position="56"/>
        <end position="67"/>
    </location>
</feature>
<gene>
    <name evidence="2" type="ORF">EVAR_96690_1</name>
</gene>
<proteinExistence type="predicted"/>
<dbReference type="AlphaFoldDB" id="A0A4C1WK03"/>
<evidence type="ECO:0000313" key="2">
    <source>
        <dbReference type="EMBL" id="GBP50454.1"/>
    </source>
</evidence>
<evidence type="ECO:0000313" key="3">
    <source>
        <dbReference type="Proteomes" id="UP000299102"/>
    </source>
</evidence>
<evidence type="ECO:0000256" key="1">
    <source>
        <dbReference type="SAM" id="MobiDB-lite"/>
    </source>
</evidence>
<keyword evidence="3" id="KW-1185">Reference proteome</keyword>
<dbReference type="Proteomes" id="UP000299102">
    <property type="component" value="Unassembled WGS sequence"/>
</dbReference>
<accession>A0A4C1WK03</accession>
<reference evidence="2 3" key="1">
    <citation type="journal article" date="2019" name="Commun. Biol.">
        <title>The bagworm genome reveals a unique fibroin gene that provides high tensile strength.</title>
        <authorList>
            <person name="Kono N."/>
            <person name="Nakamura H."/>
            <person name="Ohtoshi R."/>
            <person name="Tomita M."/>
            <person name="Numata K."/>
            <person name="Arakawa K."/>
        </authorList>
    </citation>
    <scope>NUCLEOTIDE SEQUENCE [LARGE SCALE GENOMIC DNA]</scope>
</reference>
<name>A0A4C1WK03_EUMVA</name>
<sequence length="230" mass="25220">MRKTCSISVGRDCPTTARGRLSTVDGGLGKRMDTAFRLPLCANASKSSGSEDSSETRQLASDSSAPQNVRGADIDTNICLVVVALWPARLQPIRRPARPNQIKSNQKYHYFVEQDGAEGKPDVSGESARAAQEIYIPNTSEIGPGSYTSRGQVFDVTKGRHAKRPALIDRSNDLSGTLLDENMKTQKSDHLTVFFCTDSWDLYGSKLGNFELHLTGHSGQVDQSTNYYRC</sequence>
<comment type="caution">
    <text evidence="2">The sequence shown here is derived from an EMBL/GenBank/DDBJ whole genome shotgun (WGS) entry which is preliminary data.</text>
</comment>
<dbReference type="EMBL" id="BGZK01000566">
    <property type="protein sequence ID" value="GBP50454.1"/>
    <property type="molecule type" value="Genomic_DNA"/>
</dbReference>
<organism evidence="2 3">
    <name type="scientific">Eumeta variegata</name>
    <name type="common">Bagworm moth</name>
    <name type="synonym">Eumeta japonica</name>
    <dbReference type="NCBI Taxonomy" id="151549"/>
    <lineage>
        <taxon>Eukaryota</taxon>
        <taxon>Metazoa</taxon>
        <taxon>Ecdysozoa</taxon>
        <taxon>Arthropoda</taxon>
        <taxon>Hexapoda</taxon>
        <taxon>Insecta</taxon>
        <taxon>Pterygota</taxon>
        <taxon>Neoptera</taxon>
        <taxon>Endopterygota</taxon>
        <taxon>Lepidoptera</taxon>
        <taxon>Glossata</taxon>
        <taxon>Ditrysia</taxon>
        <taxon>Tineoidea</taxon>
        <taxon>Psychidae</taxon>
        <taxon>Oiketicinae</taxon>
        <taxon>Eumeta</taxon>
    </lineage>
</organism>
<protein>
    <submittedName>
        <fullName evidence="2">Uncharacterized protein</fullName>
    </submittedName>
</protein>